<protein>
    <submittedName>
        <fullName evidence="1">Uncharacterized protein</fullName>
    </submittedName>
</protein>
<gene>
    <name evidence="1" type="ORF">MAE02_51700</name>
</gene>
<dbReference type="RefSeq" id="WP_147022423.1">
    <property type="nucleotide sequence ID" value="NZ_BJYU01000107.1"/>
</dbReference>
<dbReference type="AlphaFoldDB" id="A0A512BZT1"/>
<reference evidence="1 2" key="1">
    <citation type="submission" date="2019-07" db="EMBL/GenBank/DDBJ databases">
        <title>Whole genome shotgun sequence of Microvirga aerophila NBRC 106136.</title>
        <authorList>
            <person name="Hosoyama A."/>
            <person name="Uohara A."/>
            <person name="Ohji S."/>
            <person name="Ichikawa N."/>
        </authorList>
    </citation>
    <scope>NUCLEOTIDE SEQUENCE [LARGE SCALE GENOMIC DNA]</scope>
    <source>
        <strain evidence="1 2">NBRC 106136</strain>
    </source>
</reference>
<sequence length="84" mass="9374">MPYTLFRLAPGSYDVLLDGVIIASLVRSGTTSNATWTAELLMDVHPRRRPTPFTETEHMFRSLEEAQTWLGGAEIQDSSSEGME</sequence>
<proteinExistence type="predicted"/>
<organism evidence="1 2">
    <name type="scientific">Microvirga aerophila</name>
    <dbReference type="NCBI Taxonomy" id="670291"/>
    <lineage>
        <taxon>Bacteria</taxon>
        <taxon>Pseudomonadati</taxon>
        <taxon>Pseudomonadota</taxon>
        <taxon>Alphaproteobacteria</taxon>
        <taxon>Hyphomicrobiales</taxon>
        <taxon>Methylobacteriaceae</taxon>
        <taxon>Microvirga</taxon>
    </lineage>
</organism>
<dbReference type="EMBL" id="BJYU01000107">
    <property type="protein sequence ID" value="GEO17474.1"/>
    <property type="molecule type" value="Genomic_DNA"/>
</dbReference>
<dbReference type="Proteomes" id="UP000321085">
    <property type="component" value="Unassembled WGS sequence"/>
</dbReference>
<name>A0A512BZT1_9HYPH</name>
<comment type="caution">
    <text evidence="1">The sequence shown here is derived from an EMBL/GenBank/DDBJ whole genome shotgun (WGS) entry which is preliminary data.</text>
</comment>
<accession>A0A512BZT1</accession>
<keyword evidence="2" id="KW-1185">Reference proteome</keyword>
<evidence type="ECO:0000313" key="1">
    <source>
        <dbReference type="EMBL" id="GEO17474.1"/>
    </source>
</evidence>
<evidence type="ECO:0000313" key="2">
    <source>
        <dbReference type="Proteomes" id="UP000321085"/>
    </source>
</evidence>